<dbReference type="VEuPathDB" id="TrichDB:TRFO_39070"/>
<proteinExistence type="predicted"/>
<gene>
    <name evidence="1" type="ORF">TRFO_39070</name>
</gene>
<sequence length="253" mass="29590">MDHLSQILKCQYEAAKQQFETLQFHPPDSYFIKFRAIQFRIKITENYPVDPPEVYENDSPRPLDLLMIEKWQPYFQLFHLVQHLQSYSRVKRYRLLNFAAIIPEIRENGMAAPSLDDREYFMKNIPSLKAIEIQEKSAKKQIETSQKLAAINIDDMIVETNVSYQQAKNAKISLSEHSRKVCITKKDFIEQEISKIDEKLAENATKLEETIRSMKPNALVERGKAKLVKALLTIKEEEAMLKKKKQVLNSMLE</sequence>
<dbReference type="InterPro" id="IPR016135">
    <property type="entry name" value="UBQ-conjugating_enzyme/RWD"/>
</dbReference>
<organism evidence="1 2">
    <name type="scientific">Tritrichomonas foetus</name>
    <dbReference type="NCBI Taxonomy" id="1144522"/>
    <lineage>
        <taxon>Eukaryota</taxon>
        <taxon>Metamonada</taxon>
        <taxon>Parabasalia</taxon>
        <taxon>Tritrichomonadida</taxon>
        <taxon>Tritrichomonadidae</taxon>
        <taxon>Tritrichomonas</taxon>
    </lineage>
</organism>
<evidence type="ECO:0000313" key="2">
    <source>
        <dbReference type="Proteomes" id="UP000179807"/>
    </source>
</evidence>
<comment type="caution">
    <text evidence="1">The sequence shown here is derived from an EMBL/GenBank/DDBJ whole genome shotgun (WGS) entry which is preliminary data.</text>
</comment>
<accession>A0A1J4J664</accession>
<keyword evidence="2" id="KW-1185">Reference proteome</keyword>
<reference evidence="1" key="1">
    <citation type="submission" date="2016-10" db="EMBL/GenBank/DDBJ databases">
        <authorList>
            <person name="Benchimol M."/>
            <person name="Almeida L.G."/>
            <person name="Vasconcelos A.T."/>
            <person name="Perreira-Neves A."/>
            <person name="Rosa I.A."/>
            <person name="Tasca T."/>
            <person name="Bogo M.R."/>
            <person name="de Souza W."/>
        </authorList>
    </citation>
    <scope>NUCLEOTIDE SEQUENCE [LARGE SCALE GENOMIC DNA]</scope>
    <source>
        <strain evidence="1">K</strain>
    </source>
</reference>
<dbReference type="AlphaFoldDB" id="A0A1J4J664"/>
<dbReference type="GeneID" id="94847130"/>
<name>A0A1J4J664_9EUKA</name>
<protein>
    <submittedName>
        <fullName evidence="1">Uncharacterized protein</fullName>
    </submittedName>
</protein>
<dbReference type="Proteomes" id="UP000179807">
    <property type="component" value="Unassembled WGS sequence"/>
</dbReference>
<evidence type="ECO:0000313" key="1">
    <source>
        <dbReference type="EMBL" id="OHS94722.1"/>
    </source>
</evidence>
<dbReference type="RefSeq" id="XP_068347859.1">
    <property type="nucleotide sequence ID" value="XM_068512426.1"/>
</dbReference>
<dbReference type="SUPFAM" id="SSF54495">
    <property type="entry name" value="UBC-like"/>
    <property type="match status" value="1"/>
</dbReference>
<dbReference type="EMBL" id="MLAK01001294">
    <property type="protein sequence ID" value="OHS94722.1"/>
    <property type="molecule type" value="Genomic_DNA"/>
</dbReference>